<dbReference type="InterPro" id="IPR043129">
    <property type="entry name" value="ATPase_NBD"/>
</dbReference>
<dbReference type="PROSITE" id="PS00297">
    <property type="entry name" value="HSP70_1"/>
    <property type="match status" value="1"/>
</dbReference>
<dbReference type="PANTHER" id="PTHR19375">
    <property type="entry name" value="HEAT SHOCK PROTEIN 70KDA"/>
    <property type="match status" value="1"/>
</dbReference>
<dbReference type="InterPro" id="IPR029047">
    <property type="entry name" value="HSP70_peptide-bd_sf"/>
</dbReference>
<dbReference type="InterPro" id="IPR029048">
    <property type="entry name" value="HSP70_C_sf"/>
</dbReference>
<dbReference type="FunFam" id="3.90.640.10:FF:000029">
    <property type="entry name" value="Heat shock protein 110"/>
    <property type="match status" value="1"/>
</dbReference>
<evidence type="ECO:0008006" key="4">
    <source>
        <dbReference type="Google" id="ProtNLM"/>
    </source>
</evidence>
<dbReference type="Gene3D" id="2.60.34.10">
    <property type="entry name" value="Substrate Binding Domain Of DNAk, Chain A, domain 1"/>
    <property type="match status" value="1"/>
</dbReference>
<dbReference type="SUPFAM" id="SSF100920">
    <property type="entry name" value="Heat shock protein 70kD (HSP70), peptide-binding domain"/>
    <property type="match status" value="1"/>
</dbReference>
<organism evidence="3">
    <name type="scientific">viral metagenome</name>
    <dbReference type="NCBI Taxonomy" id="1070528"/>
    <lineage>
        <taxon>unclassified sequences</taxon>
        <taxon>metagenomes</taxon>
        <taxon>organismal metagenomes</taxon>
    </lineage>
</organism>
<dbReference type="GO" id="GO:0140662">
    <property type="term" value="F:ATP-dependent protein folding chaperone"/>
    <property type="evidence" value="ECO:0007669"/>
    <property type="project" value="InterPro"/>
</dbReference>
<dbReference type="InterPro" id="IPR018181">
    <property type="entry name" value="Heat_shock_70_CS"/>
</dbReference>
<dbReference type="EMBL" id="MN739130">
    <property type="protein sequence ID" value="QHS90232.1"/>
    <property type="molecule type" value="Genomic_DNA"/>
</dbReference>
<dbReference type="CDD" id="cd24028">
    <property type="entry name" value="ASKHA_NBD_HSP70_HSPA1-like"/>
    <property type="match status" value="1"/>
</dbReference>
<reference evidence="3" key="1">
    <citation type="journal article" date="2020" name="Nature">
        <title>Giant virus diversity and host interactions through global metagenomics.</title>
        <authorList>
            <person name="Schulz F."/>
            <person name="Roux S."/>
            <person name="Paez-Espino D."/>
            <person name="Jungbluth S."/>
            <person name="Walsh D.A."/>
            <person name="Denef V.J."/>
            <person name="McMahon K.D."/>
            <person name="Konstantinidis K.T."/>
            <person name="Eloe-Fadrosh E.A."/>
            <person name="Kyrpides N.C."/>
            <person name="Woyke T."/>
        </authorList>
    </citation>
    <scope>NUCLEOTIDE SEQUENCE</scope>
    <source>
        <strain evidence="3">GVMAG-M-3300010160-60</strain>
    </source>
</reference>
<dbReference type="SUPFAM" id="SSF53067">
    <property type="entry name" value="Actin-like ATPase domain"/>
    <property type="match status" value="2"/>
</dbReference>
<accession>A0A6C0BE39</accession>
<dbReference type="AlphaFoldDB" id="A0A6C0BE39"/>
<keyword evidence="2" id="KW-0067">ATP-binding</keyword>
<dbReference type="Gene3D" id="3.30.30.30">
    <property type="match status" value="1"/>
</dbReference>
<dbReference type="Pfam" id="PF00012">
    <property type="entry name" value="HSP70"/>
    <property type="match status" value="1"/>
</dbReference>
<dbReference type="GO" id="GO:0005524">
    <property type="term" value="F:ATP binding"/>
    <property type="evidence" value="ECO:0007669"/>
    <property type="project" value="UniProtKB-KW"/>
</dbReference>
<dbReference type="PROSITE" id="PS00329">
    <property type="entry name" value="HSP70_2"/>
    <property type="match status" value="1"/>
</dbReference>
<evidence type="ECO:0000256" key="2">
    <source>
        <dbReference type="ARBA" id="ARBA00022840"/>
    </source>
</evidence>
<dbReference type="Gene3D" id="1.20.1270.10">
    <property type="match status" value="1"/>
</dbReference>
<sequence>MSDDDSVLMYLENEEEKENEPVKDNIILGIDLGTTNSCISIWKNNKCIVIPDENGNTTIPSYVSYTNISKYVGHEAKNMKDINTNNVFYEVKRIIGLQYNDTFVQECKNMLSYDMKENERGGINLLSTVRNNKEFLPEEISASVLKKLKDMATTYLGNEVKDVVITVPAHFNESQRQSTKDASLIAGLNCVRMINEPTAAAMAYGVNNSDKEKLILVYDFGGGTLDISIIDMYNGVFQVLGSSGISHFGGVDFDNRLMTLCMSKFTRQYNITDFSPNKLSRLKLQELRKQCERTKKILSTEFNASIMIENFYLDKDLIFKINRNDFENACRDYFLLSMVSVDELLKECDKTVDDINEVILVGGMTRVPHIREMLCTKFTKNKVNCSINPDEVVSMGASIQGYILSGKDDVFSNSITLLDVTPLSLGVEVIGGIMDTLIKRNTMIPCERTRLYTTDTDNMENVLIKIFEGERVLTQHNYKIGEFELNDLPILQKGCLEIEICFSVDLNGMVSVLAKEKTSGNQKSVVINTNKNNLTKGQLTSLINEALEQEALDELIKIKKISHYEILDLCSNILDNNMDLEPEINDIKQWLKENRTIEEYEEMLNNIKNKYGINIMVDKKVKTEVKPNSSHLDATIIYSKDGDEEEDELRQEYEKVGSTNSSPELNDMKNTLFDLCKTINNIINSEQNNFSDIHKKEILDTIDDTLLWYHSKDNITVSDYTEKINNINMLCDLIVSKYDDIVSKILPSDKLETMCLKMLIEDKKNEEYLQSILQYLYTTDVIDQDKCIEFINEIEKLNVKTHKYDDIIVKDIDNNDGLSIMELLKIKQNDELNDMIINQIY</sequence>
<dbReference type="Gene3D" id="3.90.640.10">
    <property type="entry name" value="Actin, Chain A, domain 4"/>
    <property type="match status" value="1"/>
</dbReference>
<evidence type="ECO:0000256" key="1">
    <source>
        <dbReference type="ARBA" id="ARBA00022741"/>
    </source>
</evidence>
<name>A0A6C0BE39_9ZZZZ</name>
<keyword evidence="1" id="KW-0547">Nucleotide-binding</keyword>
<dbReference type="PROSITE" id="PS01036">
    <property type="entry name" value="HSP70_3"/>
    <property type="match status" value="1"/>
</dbReference>
<dbReference type="Gene3D" id="3.30.420.40">
    <property type="match status" value="2"/>
</dbReference>
<proteinExistence type="predicted"/>
<evidence type="ECO:0000313" key="3">
    <source>
        <dbReference type="EMBL" id="QHS90232.1"/>
    </source>
</evidence>
<protein>
    <recommendedName>
        <fullName evidence="4">Heat shock protein 70</fullName>
    </recommendedName>
</protein>
<dbReference type="InterPro" id="IPR013126">
    <property type="entry name" value="Hsp_70_fam"/>
</dbReference>
<dbReference type="PRINTS" id="PR00301">
    <property type="entry name" value="HEATSHOCK70"/>
</dbReference>